<evidence type="ECO:0000313" key="14">
    <source>
        <dbReference type="Proteomes" id="UP001209257"/>
    </source>
</evidence>
<accession>A0ABT2VK61</accession>
<evidence type="ECO:0000256" key="3">
    <source>
        <dbReference type="ARBA" id="ARBA00022692"/>
    </source>
</evidence>
<keyword evidence="8" id="KW-0175">Coiled coil</keyword>
<sequence length="676" mass="75271">MSDTVSQEVTFDLGDLFSFLWAKKWAIMLTATLFIVLGYMYVQSLPRLYAASSTLLLNEDSNTLPLAGMAALTGSAGSQMDTHIEFIRSRQFLKSIVKAQQLHLTPEFLPPHGPNAGVPDIDHTVSVIQEDLSLSVIADTNMLKVTFVARDPSIAMQVANAIGPAFFDDQASRESGRVASASHWISEQIDTAREMLDASELQLQQFLEANQLVDVGSEMALLQNEIVALMRERLNAEKQLSELSASLEQLQRAEGQPAAMLQVPWVAQNEFVRSLRAQIQRQEVALDELAKRYKPKHYRYVAVQTSLDTLRQELAETVADIRAGLAEQTTSLQSRINALSGQIGQARQKHTDMGNLEVQFTRLRREVELNQQHYDVFLRRLQDAEVLQDLGSQQNFLVVDAARLPQRPVSPRVALSMAVIAVLSVFVSIALWLVIHLLSDKRTRYKQLLKENNIPLLAELPKTNGGAKVASALRIGQARQHHAMDEAIRTLRTGVLLHSEEQQASVLMVSRVKGNTDNGEVTVRLAESFANLEKTLLIEGNLRTPFLHETYADDSLTVGLSDMISRQVRFSRAAFKPHESRLTILPAGTVPDDPMTILRRTRLAALLKKLSTVYQRILVHAPPLNNVSDGLIWARKADAMVLVCDLETTETDELKFAIDTLNDNGLKLLGVVFENV</sequence>
<dbReference type="RefSeq" id="WP_262992363.1">
    <property type="nucleotide sequence ID" value="NZ_JAOTJC010000005.1"/>
</dbReference>
<evidence type="ECO:0000256" key="7">
    <source>
        <dbReference type="ARBA" id="ARBA00023136"/>
    </source>
</evidence>
<dbReference type="Pfam" id="PF04168">
    <property type="entry name" value="Alpha-E"/>
    <property type="match status" value="1"/>
</dbReference>
<feature type="coiled-coil region" evidence="8">
    <location>
        <begin position="189"/>
        <end position="292"/>
    </location>
</feature>
<comment type="caution">
    <text evidence="13">The sequence shown here is derived from an EMBL/GenBank/DDBJ whole genome shotgun (WGS) entry which is preliminary data.</text>
</comment>
<evidence type="ECO:0000256" key="6">
    <source>
        <dbReference type="ARBA" id="ARBA00022989"/>
    </source>
</evidence>
<dbReference type="Pfam" id="PF13807">
    <property type="entry name" value="GNVR"/>
    <property type="match status" value="1"/>
</dbReference>
<dbReference type="EMBL" id="JAOTJC010000005">
    <property type="protein sequence ID" value="MCU7553660.1"/>
    <property type="molecule type" value="Genomic_DNA"/>
</dbReference>
<dbReference type="PANTHER" id="PTHR32309">
    <property type="entry name" value="TYROSINE-PROTEIN KINASE"/>
    <property type="match status" value="1"/>
</dbReference>
<dbReference type="InterPro" id="IPR007296">
    <property type="entry name" value="DUF403"/>
</dbReference>
<keyword evidence="5" id="KW-0067">ATP-binding</keyword>
<proteinExistence type="predicted"/>
<keyword evidence="3 9" id="KW-0812">Transmembrane</keyword>
<reference evidence="14" key="1">
    <citation type="submission" date="2023-07" db="EMBL/GenBank/DDBJ databases">
        <title>Study on multiphase classification of strain Alteromonas salexigens isolated from the Yellow Sea.</title>
        <authorList>
            <person name="Sun L."/>
        </authorList>
    </citation>
    <scope>NUCLEOTIDE SEQUENCE [LARGE SCALE GENOMIC DNA]</scope>
    <source>
        <strain evidence="14">ASW11-19</strain>
    </source>
</reference>
<evidence type="ECO:0000259" key="10">
    <source>
        <dbReference type="Pfam" id="PF02706"/>
    </source>
</evidence>
<dbReference type="CDD" id="cd05387">
    <property type="entry name" value="BY-kinase"/>
    <property type="match status" value="1"/>
</dbReference>
<keyword evidence="4" id="KW-0547">Nucleotide-binding</keyword>
<dbReference type="InterPro" id="IPR050445">
    <property type="entry name" value="Bact_polysacc_biosynth/exp"/>
</dbReference>
<evidence type="ECO:0000256" key="8">
    <source>
        <dbReference type="SAM" id="Coils"/>
    </source>
</evidence>
<feature type="transmembrane region" description="Helical" evidence="9">
    <location>
        <begin position="413"/>
        <end position="438"/>
    </location>
</feature>
<dbReference type="SUPFAM" id="SSF52540">
    <property type="entry name" value="P-loop containing nucleoside triphosphate hydrolases"/>
    <property type="match status" value="1"/>
</dbReference>
<protein>
    <submittedName>
        <fullName evidence="13">Polysaccharide biosynthesis tyrosine autokinase</fullName>
    </submittedName>
</protein>
<keyword evidence="7 9" id="KW-0472">Membrane</keyword>
<dbReference type="PANTHER" id="PTHR32309:SF13">
    <property type="entry name" value="FERRIC ENTEROBACTIN TRANSPORT PROTEIN FEPE"/>
    <property type="match status" value="1"/>
</dbReference>
<evidence type="ECO:0000259" key="11">
    <source>
        <dbReference type="Pfam" id="PF04168"/>
    </source>
</evidence>
<feature type="domain" description="Polysaccharide chain length determinant N-terminal" evidence="10">
    <location>
        <begin position="10"/>
        <end position="97"/>
    </location>
</feature>
<evidence type="ECO:0000256" key="5">
    <source>
        <dbReference type="ARBA" id="ARBA00022840"/>
    </source>
</evidence>
<dbReference type="InterPro" id="IPR003856">
    <property type="entry name" value="LPS_length_determ_N"/>
</dbReference>
<keyword evidence="2" id="KW-1003">Cell membrane</keyword>
<name>A0ABT2VK61_9ALTE</name>
<dbReference type="Pfam" id="PF02706">
    <property type="entry name" value="Wzz"/>
    <property type="match status" value="1"/>
</dbReference>
<comment type="subcellular location">
    <subcellularLocation>
        <location evidence="1">Cell membrane</location>
        <topology evidence="1">Multi-pass membrane protein</topology>
    </subcellularLocation>
</comment>
<evidence type="ECO:0000259" key="12">
    <source>
        <dbReference type="Pfam" id="PF13807"/>
    </source>
</evidence>
<evidence type="ECO:0000256" key="1">
    <source>
        <dbReference type="ARBA" id="ARBA00004651"/>
    </source>
</evidence>
<dbReference type="Proteomes" id="UP001209257">
    <property type="component" value="Unassembled WGS sequence"/>
</dbReference>
<evidence type="ECO:0000256" key="2">
    <source>
        <dbReference type="ARBA" id="ARBA00022475"/>
    </source>
</evidence>
<organism evidence="13 14">
    <name type="scientific">Alteromonas salexigens</name>
    <dbReference type="NCBI Taxonomy" id="2982530"/>
    <lineage>
        <taxon>Bacteria</taxon>
        <taxon>Pseudomonadati</taxon>
        <taxon>Pseudomonadota</taxon>
        <taxon>Gammaproteobacteria</taxon>
        <taxon>Alteromonadales</taxon>
        <taxon>Alteromonadaceae</taxon>
        <taxon>Alteromonas/Salinimonas group</taxon>
        <taxon>Alteromonas</taxon>
    </lineage>
</organism>
<evidence type="ECO:0000256" key="4">
    <source>
        <dbReference type="ARBA" id="ARBA00022741"/>
    </source>
</evidence>
<evidence type="ECO:0000313" key="13">
    <source>
        <dbReference type="EMBL" id="MCU7553660.1"/>
    </source>
</evidence>
<gene>
    <name evidence="13" type="ORF">OCL06_03475</name>
</gene>
<dbReference type="InterPro" id="IPR027417">
    <property type="entry name" value="P-loop_NTPase"/>
</dbReference>
<dbReference type="InterPro" id="IPR005702">
    <property type="entry name" value="Wzc-like_C"/>
</dbReference>
<keyword evidence="14" id="KW-1185">Reference proteome</keyword>
<evidence type="ECO:0000256" key="9">
    <source>
        <dbReference type="SAM" id="Phobius"/>
    </source>
</evidence>
<dbReference type="InterPro" id="IPR032807">
    <property type="entry name" value="GNVR"/>
</dbReference>
<feature type="domain" description="Tyrosine-protein kinase G-rich" evidence="12">
    <location>
        <begin position="359"/>
        <end position="434"/>
    </location>
</feature>
<feature type="transmembrane region" description="Helical" evidence="9">
    <location>
        <begin position="25"/>
        <end position="42"/>
    </location>
</feature>
<feature type="domain" description="DUF403" evidence="11">
    <location>
        <begin position="266"/>
        <end position="345"/>
    </location>
</feature>
<dbReference type="Gene3D" id="3.40.50.300">
    <property type="entry name" value="P-loop containing nucleotide triphosphate hydrolases"/>
    <property type="match status" value="1"/>
</dbReference>
<keyword evidence="6 9" id="KW-1133">Transmembrane helix</keyword>